<dbReference type="AlphaFoldDB" id="A0A2J8AHL1"/>
<feature type="compositionally biased region" description="Basic and acidic residues" evidence="1">
    <location>
        <begin position="83"/>
        <end position="103"/>
    </location>
</feature>
<dbReference type="Pfam" id="PF08576">
    <property type="entry name" value="DUF1764"/>
    <property type="match status" value="1"/>
</dbReference>
<feature type="region of interest" description="Disordered" evidence="1">
    <location>
        <begin position="1"/>
        <end position="119"/>
    </location>
</feature>
<evidence type="ECO:0000313" key="3">
    <source>
        <dbReference type="Proteomes" id="UP000236333"/>
    </source>
</evidence>
<evidence type="ECO:0008006" key="4">
    <source>
        <dbReference type="Google" id="ProtNLM"/>
    </source>
</evidence>
<feature type="compositionally biased region" description="Low complexity" evidence="1">
    <location>
        <begin position="24"/>
        <end position="38"/>
    </location>
</feature>
<dbReference type="OrthoDB" id="20835at2759"/>
<dbReference type="PANTHER" id="PTHR34066:SF1">
    <property type="entry name" value="DUF1764 FAMILY PROTEIN"/>
    <property type="match status" value="1"/>
</dbReference>
<gene>
    <name evidence="2" type="ORF">TSOC_001121</name>
</gene>
<reference evidence="2 3" key="1">
    <citation type="journal article" date="2017" name="Mol. Biol. Evol.">
        <title>The 4-celled Tetrabaena socialis nuclear genome reveals the essential components for genetic control of cell number at the origin of multicellularity in the volvocine lineage.</title>
        <authorList>
            <person name="Featherston J."/>
            <person name="Arakaki Y."/>
            <person name="Hanschen E.R."/>
            <person name="Ferris P.J."/>
            <person name="Michod R.E."/>
            <person name="Olson B.J.S.C."/>
            <person name="Nozaki H."/>
            <person name="Durand P.M."/>
        </authorList>
    </citation>
    <scope>NUCLEOTIDE SEQUENCE [LARGE SCALE GENOMIC DNA]</scope>
    <source>
        <strain evidence="2 3">NIES-571</strain>
    </source>
</reference>
<name>A0A2J8AHL1_9CHLO</name>
<comment type="caution">
    <text evidence="2">The sequence shown here is derived from an EMBL/GenBank/DDBJ whole genome shotgun (WGS) entry which is preliminary data.</text>
</comment>
<accession>A0A2J8AHL1</accession>
<evidence type="ECO:0000256" key="1">
    <source>
        <dbReference type="SAM" id="MobiDB-lite"/>
    </source>
</evidence>
<dbReference type="EMBL" id="PGGS01000017">
    <property type="protein sequence ID" value="PNH12000.1"/>
    <property type="molecule type" value="Genomic_DNA"/>
</dbReference>
<proteinExistence type="predicted"/>
<dbReference type="PANTHER" id="PTHR34066">
    <property type="entry name" value="GROWTH FACTOR 2"/>
    <property type="match status" value="1"/>
</dbReference>
<dbReference type="Proteomes" id="UP000236333">
    <property type="component" value="Unassembled WGS sequence"/>
</dbReference>
<protein>
    <recommendedName>
        <fullName evidence="4">DUF1764 domain-containing protein</fullName>
    </recommendedName>
</protein>
<dbReference type="InterPro" id="IPR013885">
    <property type="entry name" value="DUF1764_euk"/>
</dbReference>
<sequence length="170" mass="16971">MGKQKAVAAAEGKPSVKPADKPAGKGSAAPAKAEPAAAVGTKRKAKGSEASAGGGADPDSTIGPPASSKKSEIDDIFSAGKKKAQESAAEKRAKEEAAAKADADAGGPSGADAKRPRLAGNKDDIFGACAGKGRSRTEEGFPIYSEEELGLAKSKGGDTDLCPFDCECCF</sequence>
<organism evidence="2 3">
    <name type="scientific">Tetrabaena socialis</name>
    <dbReference type="NCBI Taxonomy" id="47790"/>
    <lineage>
        <taxon>Eukaryota</taxon>
        <taxon>Viridiplantae</taxon>
        <taxon>Chlorophyta</taxon>
        <taxon>core chlorophytes</taxon>
        <taxon>Chlorophyceae</taxon>
        <taxon>CS clade</taxon>
        <taxon>Chlamydomonadales</taxon>
        <taxon>Tetrabaenaceae</taxon>
        <taxon>Tetrabaena</taxon>
    </lineage>
</organism>
<keyword evidence="3" id="KW-1185">Reference proteome</keyword>
<evidence type="ECO:0000313" key="2">
    <source>
        <dbReference type="EMBL" id="PNH12000.1"/>
    </source>
</evidence>